<keyword evidence="1 6" id="KW-0285">Flavoprotein</keyword>
<comment type="subunit">
    <text evidence="6">Homodimer.</text>
</comment>
<dbReference type="Pfam" id="PF02525">
    <property type="entry name" value="Flavodoxin_2"/>
    <property type="match status" value="1"/>
</dbReference>
<evidence type="ECO:0000313" key="8">
    <source>
        <dbReference type="EMBL" id="MBB6107780.1"/>
    </source>
</evidence>
<evidence type="ECO:0000256" key="5">
    <source>
        <dbReference type="ARBA" id="ARBA00048542"/>
    </source>
</evidence>
<dbReference type="HAMAP" id="MF_01216">
    <property type="entry name" value="Azoreductase_type1"/>
    <property type="match status" value="1"/>
</dbReference>
<keyword evidence="3 6" id="KW-0560">Oxidoreductase</keyword>
<dbReference type="Gene3D" id="3.40.50.360">
    <property type="match status" value="1"/>
</dbReference>
<comment type="similarity">
    <text evidence="6">Belongs to the azoreductase type 1 family.</text>
</comment>
<comment type="caution">
    <text evidence="6">Lacks conserved residue(s) required for the propagation of feature annotation.</text>
</comment>
<keyword evidence="2 6" id="KW-0288">FMN</keyword>
<dbReference type="PANTHER" id="PTHR43741">
    <property type="entry name" value="FMN-DEPENDENT NADH-AZOREDUCTASE 1"/>
    <property type="match status" value="1"/>
</dbReference>
<dbReference type="InterPro" id="IPR023048">
    <property type="entry name" value="NADH:quinone_OxRdtase_FMN_depd"/>
</dbReference>
<dbReference type="RefSeq" id="WP_076369685.1">
    <property type="nucleotide sequence ID" value="NZ_FTMG01000001.1"/>
</dbReference>
<evidence type="ECO:0000256" key="6">
    <source>
        <dbReference type="HAMAP-Rule" id="MF_01216"/>
    </source>
</evidence>
<evidence type="ECO:0000259" key="7">
    <source>
        <dbReference type="Pfam" id="PF02525"/>
    </source>
</evidence>
<evidence type="ECO:0000256" key="4">
    <source>
        <dbReference type="ARBA" id="ARBA00023027"/>
    </source>
</evidence>
<feature type="binding site" evidence="6">
    <location>
        <begin position="16"/>
        <end position="18"/>
    </location>
    <ligand>
        <name>FMN</name>
        <dbReference type="ChEBI" id="CHEBI:58210"/>
    </ligand>
</feature>
<feature type="binding site" evidence="6">
    <location>
        <begin position="144"/>
        <end position="147"/>
    </location>
    <ligand>
        <name>FMN</name>
        <dbReference type="ChEBI" id="CHEBI:58210"/>
    </ligand>
</feature>
<proteinExistence type="inferred from homology"/>
<keyword evidence="4 6" id="KW-0520">NAD</keyword>
<dbReference type="EMBL" id="JACHCB010000001">
    <property type="protein sequence ID" value="MBB6107780.1"/>
    <property type="molecule type" value="Genomic_DNA"/>
</dbReference>
<organism evidence="8 9">
    <name type="scientific">Mucilaginibacter lappiensis</name>
    <dbReference type="NCBI Taxonomy" id="354630"/>
    <lineage>
        <taxon>Bacteria</taxon>
        <taxon>Pseudomonadati</taxon>
        <taxon>Bacteroidota</taxon>
        <taxon>Sphingobacteriia</taxon>
        <taxon>Sphingobacteriales</taxon>
        <taxon>Sphingobacteriaceae</taxon>
        <taxon>Mucilaginibacter</taxon>
    </lineage>
</organism>
<reference evidence="8 9" key="1">
    <citation type="submission" date="2020-08" db="EMBL/GenBank/DDBJ databases">
        <title>Genomic Encyclopedia of Type Strains, Phase IV (KMG-V): Genome sequencing to study the core and pangenomes of soil and plant-associated prokaryotes.</title>
        <authorList>
            <person name="Whitman W."/>
        </authorList>
    </citation>
    <scope>NUCLEOTIDE SEQUENCE [LARGE SCALE GENOMIC DNA]</scope>
    <source>
        <strain evidence="8 9">ANJLi2</strain>
    </source>
</reference>
<keyword evidence="9" id="KW-1185">Reference proteome</keyword>
<dbReference type="Proteomes" id="UP000541583">
    <property type="component" value="Unassembled WGS sequence"/>
</dbReference>
<comment type="cofactor">
    <cofactor evidence="6">
        <name>FMN</name>
        <dbReference type="ChEBI" id="CHEBI:58210"/>
    </cofactor>
    <text evidence="6">Binds 1 FMN per subunit.</text>
</comment>
<evidence type="ECO:0000256" key="1">
    <source>
        <dbReference type="ARBA" id="ARBA00022630"/>
    </source>
</evidence>
<dbReference type="InterPro" id="IPR003680">
    <property type="entry name" value="Flavodoxin_fold"/>
</dbReference>
<comment type="catalytic activity">
    <reaction evidence="6">
        <text>2 a quinone + NADH + H(+) = 2 a 1,4-benzosemiquinone + NAD(+)</text>
        <dbReference type="Rhea" id="RHEA:65952"/>
        <dbReference type="ChEBI" id="CHEBI:15378"/>
        <dbReference type="ChEBI" id="CHEBI:57540"/>
        <dbReference type="ChEBI" id="CHEBI:57945"/>
        <dbReference type="ChEBI" id="CHEBI:132124"/>
        <dbReference type="ChEBI" id="CHEBI:134225"/>
    </reaction>
</comment>
<comment type="catalytic activity">
    <reaction evidence="5">
        <text>N,N-dimethyl-1,4-phenylenediamine + anthranilate + 2 NAD(+) = 2-(4-dimethylaminophenyl)diazenylbenzoate + 2 NADH + 2 H(+)</text>
        <dbReference type="Rhea" id="RHEA:55872"/>
        <dbReference type="ChEBI" id="CHEBI:15378"/>
        <dbReference type="ChEBI" id="CHEBI:15783"/>
        <dbReference type="ChEBI" id="CHEBI:16567"/>
        <dbReference type="ChEBI" id="CHEBI:57540"/>
        <dbReference type="ChEBI" id="CHEBI:57945"/>
        <dbReference type="ChEBI" id="CHEBI:71579"/>
        <dbReference type="EC" id="1.7.1.17"/>
    </reaction>
    <physiologicalReaction direction="right-to-left" evidence="5">
        <dbReference type="Rhea" id="RHEA:55874"/>
    </physiologicalReaction>
</comment>
<comment type="function">
    <text evidence="6">Quinone reductase that provides resistance to thiol-specific stress caused by electrophilic quinones.</text>
</comment>
<feature type="binding site" evidence="6">
    <location>
        <position position="10"/>
    </location>
    <ligand>
        <name>FMN</name>
        <dbReference type="ChEBI" id="CHEBI:58210"/>
    </ligand>
</feature>
<dbReference type="GO" id="GO:0016491">
    <property type="term" value="F:oxidoreductase activity"/>
    <property type="evidence" value="ECO:0007669"/>
    <property type="project" value="UniProtKB-KW"/>
</dbReference>
<comment type="caution">
    <text evidence="8">The sequence shown here is derived from an EMBL/GenBank/DDBJ whole genome shotgun (WGS) entry which is preliminary data.</text>
</comment>
<sequence length="222" mass="24649">MKKILIINASARQALSKSRMLTNAFVEEWESHEGNAHITYRDLAANDIPFVDENWVAAAAKPKAYRTTEEAATLHLSDGLIAEIKANDMIVIGTPMYNWSIPGVLKGYIDQIVRVNETWRINREDPSNPYLGLLENKTLILLLSRGGSGYEPGEANAHMNFQSTYLKTVFNIMGINDVQTIAINGESQDPERLKISIADAVRDVKSLVSSYLVDSSPLIEAQ</sequence>
<dbReference type="SUPFAM" id="SSF52218">
    <property type="entry name" value="Flavoproteins"/>
    <property type="match status" value="1"/>
</dbReference>
<dbReference type="InterPro" id="IPR050104">
    <property type="entry name" value="FMN-dep_NADH:Q_OxRdtase_AzoR1"/>
</dbReference>
<dbReference type="EC" id="1.7.1.17" evidence="6"/>
<evidence type="ECO:0000313" key="9">
    <source>
        <dbReference type="Proteomes" id="UP000541583"/>
    </source>
</evidence>
<name>A0ABR6PDE0_9SPHI</name>
<dbReference type="InterPro" id="IPR029039">
    <property type="entry name" value="Flavoprotein-like_sf"/>
</dbReference>
<feature type="domain" description="Flavodoxin-like fold" evidence="7">
    <location>
        <begin position="2"/>
        <end position="205"/>
    </location>
</feature>
<gene>
    <name evidence="6" type="primary">azoR</name>
    <name evidence="8" type="ORF">HDF23_000510</name>
</gene>
<accession>A0ABR6PDE0</accession>
<protein>
    <recommendedName>
        <fullName evidence="6">FMN dependent NADH:quinone oxidoreductase</fullName>
        <ecNumber evidence="6">1.6.5.-</ecNumber>
    </recommendedName>
    <alternativeName>
        <fullName evidence="6">Azo-dye reductase</fullName>
    </alternativeName>
    <alternativeName>
        <fullName evidence="6">FMN-dependent NADH-azo compound oxidoreductase</fullName>
    </alternativeName>
    <alternativeName>
        <fullName evidence="6">FMN-dependent NADH-azoreductase</fullName>
        <ecNumber evidence="6">1.7.1.17</ecNumber>
    </alternativeName>
</protein>
<dbReference type="EC" id="1.6.5.-" evidence="6"/>
<evidence type="ECO:0000256" key="3">
    <source>
        <dbReference type="ARBA" id="ARBA00023002"/>
    </source>
</evidence>
<dbReference type="PANTHER" id="PTHR43741:SF4">
    <property type="entry name" value="FMN-DEPENDENT NADH:QUINONE OXIDOREDUCTASE"/>
    <property type="match status" value="1"/>
</dbReference>
<comment type="function">
    <text evidence="6">Also exhibits azoreductase activity. Catalyzes the reductive cleavage of the azo bond in aromatic azo compounds to the corresponding amines.</text>
</comment>
<evidence type="ECO:0000256" key="2">
    <source>
        <dbReference type="ARBA" id="ARBA00022643"/>
    </source>
</evidence>